<evidence type="ECO:0000313" key="1">
    <source>
        <dbReference type="EMBL" id="CAG8841500.1"/>
    </source>
</evidence>
<evidence type="ECO:0000313" key="2">
    <source>
        <dbReference type="Proteomes" id="UP000789920"/>
    </source>
</evidence>
<protein>
    <submittedName>
        <fullName evidence="1">24019_t:CDS:1</fullName>
    </submittedName>
</protein>
<name>A0ACA9SKG0_9GLOM</name>
<feature type="non-terminal residue" evidence="1">
    <location>
        <position position="1"/>
    </location>
</feature>
<keyword evidence="2" id="KW-1185">Reference proteome</keyword>
<dbReference type="Proteomes" id="UP000789920">
    <property type="component" value="Unassembled WGS sequence"/>
</dbReference>
<sequence length="42" mass="4989">STERQLPYSKRWKFYFLPSVFGHYNIKVAIDEKGHSNVLQCT</sequence>
<reference evidence="1" key="1">
    <citation type="submission" date="2021-06" db="EMBL/GenBank/DDBJ databases">
        <authorList>
            <person name="Kallberg Y."/>
            <person name="Tangrot J."/>
            <person name="Rosling A."/>
        </authorList>
    </citation>
    <scope>NUCLEOTIDE SEQUENCE</scope>
    <source>
        <strain evidence="1">MA461A</strain>
    </source>
</reference>
<gene>
    <name evidence="1" type="ORF">RPERSI_LOCUS31905</name>
</gene>
<proteinExistence type="predicted"/>
<organism evidence="1 2">
    <name type="scientific">Racocetra persica</name>
    <dbReference type="NCBI Taxonomy" id="160502"/>
    <lineage>
        <taxon>Eukaryota</taxon>
        <taxon>Fungi</taxon>
        <taxon>Fungi incertae sedis</taxon>
        <taxon>Mucoromycota</taxon>
        <taxon>Glomeromycotina</taxon>
        <taxon>Glomeromycetes</taxon>
        <taxon>Diversisporales</taxon>
        <taxon>Gigasporaceae</taxon>
        <taxon>Racocetra</taxon>
    </lineage>
</organism>
<comment type="caution">
    <text evidence="1">The sequence shown here is derived from an EMBL/GenBank/DDBJ whole genome shotgun (WGS) entry which is preliminary data.</text>
</comment>
<accession>A0ACA9SKG0</accession>
<dbReference type="EMBL" id="CAJVQC010130578">
    <property type="protein sequence ID" value="CAG8841500.1"/>
    <property type="molecule type" value="Genomic_DNA"/>
</dbReference>